<evidence type="ECO:0000256" key="4">
    <source>
        <dbReference type="ARBA" id="ARBA00023136"/>
    </source>
</evidence>
<dbReference type="GO" id="GO:0009279">
    <property type="term" value="C:cell outer membrane"/>
    <property type="evidence" value="ECO:0007669"/>
    <property type="project" value="UniProtKB-SubCell"/>
</dbReference>
<dbReference type="InterPro" id="IPR012944">
    <property type="entry name" value="SusD_RagB_dom"/>
</dbReference>
<comment type="subcellular location">
    <subcellularLocation>
        <location evidence="1">Cell outer membrane</location>
    </subcellularLocation>
</comment>
<keyword evidence="3 6" id="KW-0732">Signal</keyword>
<comment type="similarity">
    <text evidence="2">Belongs to the SusD family.</text>
</comment>
<sequence>MKTIKYIAAFLPLASLLVSCNDDFLDRYPQDSVTNETYWKTEEQLRAALYPCYETFEYELLIKWAESTAETVIWGDKNSGLSKVSGGKHAYTDGFPFTSYWRYSYGHIHTCNNFLDNYNRAEIDQDVKDVYAAEVKVIRSWVYFMLTTFFGDVPWINHVITSEGAYGPRTPRSEVIDSLMTDLDWAASKLPHERQTGDNVGRIDRWGALAMKARIALQNERYDIAAKAAKEIIDNGPYDLYDYEKLYHLEGDIENNPDNNEAIISSIYVNDIRNNNMSNETCSPVDFIRFNPTKTLVDAYLCIDGMPAKPGLEYYKRTDIKTSPLYKYPEEHYADYFQNRDPRMRMTLFTPGDQWGGGDDGDAEYRRPNDIFQLPRFSSLQPGRNGANGITGFYFKKYNEISIAGNANRSHTNLNVIRYPEVLLIYAEALYKMNGTLTQTEIDETINRLRDRVGMHRMDLKELQQWNLDLWTEIKRERRIELSFDGMRYADIMRWREGELRFGRAITGPSLTVCMNDLGANPYPDTGVDEFGDVIYEKSRAEGGPRYFDPAMHYLWPVPYEERMKNPLLGQNPGWPE</sequence>
<feature type="signal peptide" evidence="6">
    <location>
        <begin position="1"/>
        <end position="20"/>
    </location>
</feature>
<dbReference type="Pfam" id="PF07980">
    <property type="entry name" value="SusD_RagB"/>
    <property type="match status" value="1"/>
</dbReference>
<dbReference type="eggNOG" id="COG0457">
    <property type="taxonomic scope" value="Bacteria"/>
</dbReference>
<proteinExistence type="inferred from homology"/>
<name>K0X337_9BACT</name>
<dbReference type="SUPFAM" id="SSF48452">
    <property type="entry name" value="TPR-like"/>
    <property type="match status" value="1"/>
</dbReference>
<reference evidence="9 10" key="1">
    <citation type="submission" date="2012-08" db="EMBL/GenBank/DDBJ databases">
        <title>The Genome Sequence of Barnesiella intestinihominis YIT 11860.</title>
        <authorList>
            <consortium name="The Broad Institute Genome Sequencing Platform"/>
            <person name="Earl A."/>
            <person name="Ward D."/>
            <person name="Feldgarden M."/>
            <person name="Gevers D."/>
            <person name="Morotomi M."/>
            <person name="Walker B."/>
            <person name="Young S.K."/>
            <person name="Zeng Q."/>
            <person name="Gargeya S."/>
            <person name="Fitzgerald M."/>
            <person name="Haas B."/>
            <person name="Abouelleil A."/>
            <person name="Alvarado L."/>
            <person name="Arachchi H.M."/>
            <person name="Berlin A.M."/>
            <person name="Chapman S.B."/>
            <person name="Goldberg J."/>
            <person name="Griggs A."/>
            <person name="Gujja S."/>
            <person name="Hansen M."/>
            <person name="Howarth C."/>
            <person name="Imamovic A."/>
            <person name="Larimer J."/>
            <person name="McCowen C."/>
            <person name="Montmayeur A."/>
            <person name="Murphy C."/>
            <person name="Neiman D."/>
            <person name="Pearson M."/>
            <person name="Priest M."/>
            <person name="Roberts A."/>
            <person name="Saif S."/>
            <person name="Shea T."/>
            <person name="Sisk P."/>
            <person name="Sykes S."/>
            <person name="Wortman J."/>
            <person name="Nusbaum C."/>
            <person name="Birren B."/>
        </authorList>
    </citation>
    <scope>NUCLEOTIDE SEQUENCE [LARGE SCALE GENOMIC DNA]</scope>
    <source>
        <strain evidence="9 10">YIT 11860</strain>
    </source>
</reference>
<evidence type="ECO:0000256" key="3">
    <source>
        <dbReference type="ARBA" id="ARBA00022729"/>
    </source>
</evidence>
<dbReference type="Gene3D" id="1.25.40.390">
    <property type="match status" value="1"/>
</dbReference>
<dbReference type="PROSITE" id="PS51257">
    <property type="entry name" value="PROKAR_LIPOPROTEIN"/>
    <property type="match status" value="1"/>
</dbReference>
<keyword evidence="10" id="KW-1185">Reference proteome</keyword>
<feature type="domain" description="RagB/SusD" evidence="7">
    <location>
        <begin position="289"/>
        <end position="575"/>
    </location>
</feature>
<evidence type="ECO:0000259" key="8">
    <source>
        <dbReference type="Pfam" id="PF14322"/>
    </source>
</evidence>
<dbReference type="STRING" id="742726.HMPREF9448_02662"/>
<dbReference type="Pfam" id="PF14322">
    <property type="entry name" value="SusD-like_3"/>
    <property type="match status" value="1"/>
</dbReference>
<evidence type="ECO:0000256" key="5">
    <source>
        <dbReference type="ARBA" id="ARBA00023237"/>
    </source>
</evidence>
<dbReference type="EMBL" id="ADLE01000018">
    <property type="protein sequence ID" value="EJZ61984.1"/>
    <property type="molecule type" value="Genomic_DNA"/>
</dbReference>
<comment type="caution">
    <text evidence="9">The sequence shown here is derived from an EMBL/GenBank/DDBJ whole genome shotgun (WGS) entry which is preliminary data.</text>
</comment>
<dbReference type="RefSeq" id="WP_008863038.1">
    <property type="nucleotide sequence ID" value="NZ_CAXSNY010000004.1"/>
</dbReference>
<keyword evidence="4" id="KW-0472">Membrane</keyword>
<dbReference type="PATRIC" id="fig|742726.3.peg.2776"/>
<evidence type="ECO:0008006" key="11">
    <source>
        <dbReference type="Google" id="ProtNLM"/>
    </source>
</evidence>
<evidence type="ECO:0000259" key="7">
    <source>
        <dbReference type="Pfam" id="PF07980"/>
    </source>
</evidence>
<evidence type="ECO:0000313" key="9">
    <source>
        <dbReference type="EMBL" id="EJZ61984.1"/>
    </source>
</evidence>
<evidence type="ECO:0000256" key="6">
    <source>
        <dbReference type="SAM" id="SignalP"/>
    </source>
</evidence>
<keyword evidence="5" id="KW-0998">Cell outer membrane</keyword>
<feature type="domain" description="SusD-like N-terminal" evidence="8">
    <location>
        <begin position="23"/>
        <end position="217"/>
    </location>
</feature>
<protein>
    <recommendedName>
        <fullName evidence="11">RagB/SusD domain-containing protein</fullName>
    </recommendedName>
</protein>
<evidence type="ECO:0000256" key="1">
    <source>
        <dbReference type="ARBA" id="ARBA00004442"/>
    </source>
</evidence>
<evidence type="ECO:0000313" key="10">
    <source>
        <dbReference type="Proteomes" id="UP000006044"/>
    </source>
</evidence>
<dbReference type="HOGENOM" id="CLU_015553_0_0_10"/>
<dbReference type="Proteomes" id="UP000006044">
    <property type="component" value="Unassembled WGS sequence"/>
</dbReference>
<dbReference type="AlphaFoldDB" id="K0X337"/>
<evidence type="ECO:0000256" key="2">
    <source>
        <dbReference type="ARBA" id="ARBA00006275"/>
    </source>
</evidence>
<gene>
    <name evidence="9" type="ORF">HMPREF9448_02662</name>
</gene>
<dbReference type="OrthoDB" id="1109873at2"/>
<feature type="chain" id="PRO_5003840973" description="RagB/SusD domain-containing protein" evidence="6">
    <location>
        <begin position="21"/>
        <end position="577"/>
    </location>
</feature>
<accession>K0X337</accession>
<dbReference type="GeneID" id="77849841"/>
<organism evidence="9 10">
    <name type="scientific">Barnesiella intestinihominis YIT 11860</name>
    <dbReference type="NCBI Taxonomy" id="742726"/>
    <lineage>
        <taxon>Bacteria</taxon>
        <taxon>Pseudomonadati</taxon>
        <taxon>Bacteroidota</taxon>
        <taxon>Bacteroidia</taxon>
        <taxon>Bacteroidales</taxon>
        <taxon>Barnesiellaceae</taxon>
        <taxon>Barnesiella</taxon>
    </lineage>
</organism>
<dbReference type="InterPro" id="IPR011990">
    <property type="entry name" value="TPR-like_helical_dom_sf"/>
</dbReference>
<dbReference type="InterPro" id="IPR033985">
    <property type="entry name" value="SusD-like_N"/>
</dbReference>